<dbReference type="PROSITE" id="PS50893">
    <property type="entry name" value="ABC_TRANSPORTER_2"/>
    <property type="match status" value="1"/>
</dbReference>
<dbReference type="Pfam" id="PF00664">
    <property type="entry name" value="ABC_membrane"/>
    <property type="match status" value="1"/>
</dbReference>
<evidence type="ECO:0000256" key="3">
    <source>
        <dbReference type="ARBA" id="ARBA00022989"/>
    </source>
</evidence>
<accession>A0A147EZT9</accession>
<protein>
    <recommendedName>
        <fullName evidence="10">ABC transporter ATP-binding protein</fullName>
    </recommendedName>
</protein>
<dbReference type="AlphaFoldDB" id="A0A147EZT9"/>
<gene>
    <name evidence="8" type="ORF">NS220_04155</name>
</gene>
<keyword evidence="3 5" id="KW-1133">Transmembrane helix</keyword>
<dbReference type="PANTHER" id="PTHR24221:SF654">
    <property type="entry name" value="ATP-BINDING CASSETTE SUB-FAMILY B MEMBER 6"/>
    <property type="match status" value="1"/>
</dbReference>
<dbReference type="GO" id="GO:0016887">
    <property type="term" value="F:ATP hydrolysis activity"/>
    <property type="evidence" value="ECO:0007669"/>
    <property type="project" value="InterPro"/>
</dbReference>
<dbReference type="PANTHER" id="PTHR24221">
    <property type="entry name" value="ATP-BINDING CASSETTE SUB-FAMILY B"/>
    <property type="match status" value="1"/>
</dbReference>
<dbReference type="PROSITE" id="PS50929">
    <property type="entry name" value="ABC_TM1F"/>
    <property type="match status" value="1"/>
</dbReference>
<dbReference type="InterPro" id="IPR003439">
    <property type="entry name" value="ABC_transporter-like_ATP-bd"/>
</dbReference>
<dbReference type="Gene3D" id="1.20.1560.10">
    <property type="entry name" value="ABC transporter type 1, transmembrane domain"/>
    <property type="match status" value="1"/>
</dbReference>
<reference evidence="8 9" key="1">
    <citation type="journal article" date="2016" name="Front. Microbiol.">
        <title>Genomic Resource of Rice Seed Associated Bacteria.</title>
        <authorList>
            <person name="Midha S."/>
            <person name="Bansal K."/>
            <person name="Sharma S."/>
            <person name="Kumar N."/>
            <person name="Patil P.P."/>
            <person name="Chaudhry V."/>
            <person name="Patil P.B."/>
        </authorList>
    </citation>
    <scope>NUCLEOTIDE SEQUENCE [LARGE SCALE GENOMIC DNA]</scope>
    <source>
        <strain evidence="8 9">NS220</strain>
    </source>
</reference>
<dbReference type="PROSITE" id="PS00211">
    <property type="entry name" value="ABC_TRANSPORTER_1"/>
    <property type="match status" value="1"/>
</dbReference>
<dbReference type="GO" id="GO:0140359">
    <property type="term" value="F:ABC-type transporter activity"/>
    <property type="evidence" value="ECO:0007669"/>
    <property type="project" value="InterPro"/>
</dbReference>
<dbReference type="Gene3D" id="3.40.50.300">
    <property type="entry name" value="P-loop containing nucleotide triphosphate hydrolases"/>
    <property type="match status" value="1"/>
</dbReference>
<feature type="transmembrane region" description="Helical" evidence="5">
    <location>
        <begin position="144"/>
        <end position="163"/>
    </location>
</feature>
<evidence type="ECO:0000256" key="5">
    <source>
        <dbReference type="SAM" id="Phobius"/>
    </source>
</evidence>
<evidence type="ECO:0000259" key="6">
    <source>
        <dbReference type="PROSITE" id="PS50893"/>
    </source>
</evidence>
<evidence type="ECO:0008006" key="10">
    <source>
        <dbReference type="Google" id="ProtNLM"/>
    </source>
</evidence>
<keyword evidence="4 5" id="KW-0472">Membrane</keyword>
<evidence type="ECO:0000259" key="7">
    <source>
        <dbReference type="PROSITE" id="PS50929"/>
    </source>
</evidence>
<dbReference type="InterPro" id="IPR027417">
    <property type="entry name" value="P-loop_NTPase"/>
</dbReference>
<evidence type="ECO:0000256" key="4">
    <source>
        <dbReference type="ARBA" id="ARBA00023136"/>
    </source>
</evidence>
<comment type="subcellular location">
    <subcellularLocation>
        <location evidence="1">Cell membrane</location>
        <topology evidence="1">Multi-pass membrane protein</topology>
    </subcellularLocation>
</comment>
<dbReference type="InterPro" id="IPR039421">
    <property type="entry name" value="Type_1_exporter"/>
</dbReference>
<dbReference type="SUPFAM" id="SSF90123">
    <property type="entry name" value="ABC transporter transmembrane region"/>
    <property type="match status" value="1"/>
</dbReference>
<dbReference type="SUPFAM" id="SSF52540">
    <property type="entry name" value="P-loop containing nucleoside triphosphate hydrolases"/>
    <property type="match status" value="1"/>
</dbReference>
<dbReference type="Pfam" id="PF00005">
    <property type="entry name" value="ABC_tran"/>
    <property type="match status" value="1"/>
</dbReference>
<dbReference type="PATRIC" id="fig|2033.6.peg.1635"/>
<sequence length="490" mass="51176">MRAAPRYTVPAAVLSITHQLGEALVPIVMGLAIERAVTTGDPVQLALWLSVLAADFLVLSFSWRFGSRLAELGMLAVQHRLRATVSAHLLHRSPRPGRPSDQPGVALSLATSDANRLSEAVEIGIYPVGQLAAVLFGGTVLLTISWPLGLAVLLGAPLLLGLTERAGRRLRDRSGQEQEAAAAAAGRAADLLSGYRVIRGIGAEAEASRRYRRASRTALADTVRARRAEGTFGGAMSIVTGLFLTAIAVIAAVLTLSGTLGLGEFIAVVGLAQFLLDPLGALALNTGSWWASATASATRVLDLLRDEEPLTAVADEPRLPVSLPDVQPGEFVVVSCAGARAADVVAALRARHPEALHAPHAAHLFSGSVTENVQAFGRDADALAAALYAAACDELADVLPQGLASGVGENGTALSGGQRQRVALARALARDPDLLVLHDPTTAVDAVTEARIAQRVHQARRHRRTIVVTRAPAFAAVADRVVRLTDGGHA</sequence>
<dbReference type="Proteomes" id="UP000075025">
    <property type="component" value="Unassembled WGS sequence"/>
</dbReference>
<dbReference type="CDD" id="cd07346">
    <property type="entry name" value="ABC_6TM_exporters"/>
    <property type="match status" value="1"/>
</dbReference>
<dbReference type="InterPro" id="IPR036640">
    <property type="entry name" value="ABC1_TM_sf"/>
</dbReference>
<evidence type="ECO:0000313" key="8">
    <source>
        <dbReference type="EMBL" id="KTR95973.1"/>
    </source>
</evidence>
<dbReference type="EMBL" id="LDRT01000021">
    <property type="protein sequence ID" value="KTR95973.1"/>
    <property type="molecule type" value="Genomic_DNA"/>
</dbReference>
<feature type="domain" description="ABC transmembrane type-1" evidence="7">
    <location>
        <begin position="11"/>
        <end position="283"/>
    </location>
</feature>
<organism evidence="8 9">
    <name type="scientific">Microbacterium testaceum</name>
    <name type="common">Aureobacterium testaceum</name>
    <name type="synonym">Brevibacterium testaceum</name>
    <dbReference type="NCBI Taxonomy" id="2033"/>
    <lineage>
        <taxon>Bacteria</taxon>
        <taxon>Bacillati</taxon>
        <taxon>Actinomycetota</taxon>
        <taxon>Actinomycetes</taxon>
        <taxon>Micrococcales</taxon>
        <taxon>Microbacteriaceae</taxon>
        <taxon>Microbacterium</taxon>
    </lineage>
</organism>
<name>A0A147EZT9_MICTE</name>
<feature type="transmembrane region" description="Helical" evidence="5">
    <location>
        <begin position="232"/>
        <end position="253"/>
    </location>
</feature>
<keyword evidence="2 5" id="KW-0812">Transmembrane</keyword>
<proteinExistence type="predicted"/>
<comment type="caution">
    <text evidence="8">The sequence shown here is derived from an EMBL/GenBank/DDBJ whole genome shotgun (WGS) entry which is preliminary data.</text>
</comment>
<dbReference type="InterPro" id="IPR017871">
    <property type="entry name" value="ABC_transporter-like_CS"/>
</dbReference>
<dbReference type="GO" id="GO:0005886">
    <property type="term" value="C:plasma membrane"/>
    <property type="evidence" value="ECO:0007669"/>
    <property type="project" value="UniProtKB-SubCell"/>
</dbReference>
<dbReference type="GO" id="GO:0005524">
    <property type="term" value="F:ATP binding"/>
    <property type="evidence" value="ECO:0007669"/>
    <property type="project" value="InterPro"/>
</dbReference>
<evidence type="ECO:0000256" key="1">
    <source>
        <dbReference type="ARBA" id="ARBA00004651"/>
    </source>
</evidence>
<evidence type="ECO:0000313" key="9">
    <source>
        <dbReference type="Proteomes" id="UP000075025"/>
    </source>
</evidence>
<evidence type="ECO:0000256" key="2">
    <source>
        <dbReference type="ARBA" id="ARBA00022692"/>
    </source>
</evidence>
<feature type="transmembrane region" description="Helical" evidence="5">
    <location>
        <begin position="45"/>
        <end position="65"/>
    </location>
</feature>
<feature type="domain" description="ABC transporter" evidence="6">
    <location>
        <begin position="237"/>
        <end position="490"/>
    </location>
</feature>
<dbReference type="InterPro" id="IPR011527">
    <property type="entry name" value="ABC1_TM_dom"/>
</dbReference>